<dbReference type="Proteomes" id="UP000217785">
    <property type="component" value="Unassembled WGS sequence"/>
</dbReference>
<evidence type="ECO:0000256" key="1">
    <source>
        <dbReference type="ARBA" id="ARBA00004236"/>
    </source>
</evidence>
<evidence type="ECO:0000313" key="13">
    <source>
        <dbReference type="Proteomes" id="UP000217785"/>
    </source>
</evidence>
<dbReference type="PANTHER" id="PTHR32089:SF112">
    <property type="entry name" value="LYSOZYME-LIKE PROTEIN-RELATED"/>
    <property type="match status" value="1"/>
</dbReference>
<dbReference type="SMART" id="SM00283">
    <property type="entry name" value="MA"/>
    <property type="match status" value="1"/>
</dbReference>
<name>A0A292YPN3_9BACL</name>
<feature type="compositionally biased region" description="Basic and acidic residues" evidence="8">
    <location>
        <begin position="304"/>
        <end position="321"/>
    </location>
</feature>
<protein>
    <submittedName>
        <fullName evidence="12">Methyl-accepting chemotaxis protein</fullName>
    </submittedName>
</protein>
<dbReference type="PANTHER" id="PTHR32089">
    <property type="entry name" value="METHYL-ACCEPTING CHEMOTAXIS PROTEIN MCPB"/>
    <property type="match status" value="1"/>
</dbReference>
<dbReference type="InterPro" id="IPR004089">
    <property type="entry name" value="MCPsignal_dom"/>
</dbReference>
<evidence type="ECO:0000256" key="2">
    <source>
        <dbReference type="ARBA" id="ARBA00022475"/>
    </source>
</evidence>
<keyword evidence="9" id="KW-0812">Transmembrane</keyword>
<dbReference type="EMBL" id="BDUF01000109">
    <property type="protein sequence ID" value="GAX91908.1"/>
    <property type="molecule type" value="Genomic_DNA"/>
</dbReference>
<evidence type="ECO:0000256" key="9">
    <source>
        <dbReference type="SAM" id="Phobius"/>
    </source>
</evidence>
<comment type="subcellular location">
    <subcellularLocation>
        <location evidence="1">Cell membrane</location>
    </subcellularLocation>
</comment>
<evidence type="ECO:0000256" key="6">
    <source>
        <dbReference type="PROSITE-ProRule" id="PRU00284"/>
    </source>
</evidence>
<accession>A0A292YPN3</accession>
<keyword evidence="7" id="KW-0175">Coiled coil</keyword>
<dbReference type="Pfam" id="PF00672">
    <property type="entry name" value="HAMP"/>
    <property type="match status" value="1"/>
</dbReference>
<dbReference type="SMART" id="SM00304">
    <property type="entry name" value="HAMP"/>
    <property type="match status" value="1"/>
</dbReference>
<evidence type="ECO:0000256" key="4">
    <source>
        <dbReference type="ARBA" id="ARBA00023224"/>
    </source>
</evidence>
<keyword evidence="3 9" id="KW-0472">Membrane</keyword>
<dbReference type="GO" id="GO:0005886">
    <property type="term" value="C:plasma membrane"/>
    <property type="evidence" value="ECO:0007669"/>
    <property type="project" value="UniProtKB-SubCell"/>
</dbReference>
<evidence type="ECO:0000256" key="5">
    <source>
        <dbReference type="ARBA" id="ARBA00029447"/>
    </source>
</evidence>
<feature type="domain" description="HAMP" evidence="11">
    <location>
        <begin position="187"/>
        <end position="229"/>
    </location>
</feature>
<evidence type="ECO:0000256" key="8">
    <source>
        <dbReference type="SAM" id="MobiDB-lite"/>
    </source>
</evidence>
<dbReference type="RefSeq" id="WP_096184130.1">
    <property type="nucleotide sequence ID" value="NZ_BDUF01000109.1"/>
</dbReference>
<feature type="region of interest" description="Disordered" evidence="8">
    <location>
        <begin position="298"/>
        <end position="321"/>
    </location>
</feature>
<feature type="domain" description="Methyl-accepting transducer" evidence="10">
    <location>
        <begin position="248"/>
        <end position="487"/>
    </location>
</feature>
<keyword evidence="9" id="KW-1133">Transmembrane helix</keyword>
<dbReference type="CDD" id="cd06225">
    <property type="entry name" value="HAMP"/>
    <property type="match status" value="1"/>
</dbReference>
<feature type="transmembrane region" description="Helical" evidence="9">
    <location>
        <begin position="133"/>
        <end position="151"/>
    </location>
</feature>
<dbReference type="Gene3D" id="1.10.287.950">
    <property type="entry name" value="Methyl-accepting chemotaxis protein"/>
    <property type="match status" value="1"/>
</dbReference>
<keyword evidence="2" id="KW-1003">Cell membrane</keyword>
<comment type="caution">
    <text evidence="12">The sequence shown here is derived from an EMBL/GenBank/DDBJ whole genome shotgun (WGS) entry which is preliminary data.</text>
</comment>
<proteinExistence type="inferred from homology"/>
<evidence type="ECO:0000259" key="10">
    <source>
        <dbReference type="PROSITE" id="PS50111"/>
    </source>
</evidence>
<evidence type="ECO:0000256" key="7">
    <source>
        <dbReference type="SAM" id="Coils"/>
    </source>
</evidence>
<organism evidence="12 13">
    <name type="scientific">Effusibacillus lacus</name>
    <dbReference type="NCBI Taxonomy" id="1348429"/>
    <lineage>
        <taxon>Bacteria</taxon>
        <taxon>Bacillati</taxon>
        <taxon>Bacillota</taxon>
        <taxon>Bacilli</taxon>
        <taxon>Bacillales</taxon>
        <taxon>Alicyclobacillaceae</taxon>
        <taxon>Effusibacillus</taxon>
    </lineage>
</organism>
<evidence type="ECO:0000313" key="12">
    <source>
        <dbReference type="EMBL" id="GAX91908.1"/>
    </source>
</evidence>
<evidence type="ECO:0000259" key="11">
    <source>
        <dbReference type="PROSITE" id="PS50885"/>
    </source>
</evidence>
<keyword evidence="4 6" id="KW-0807">Transducer</keyword>
<comment type="similarity">
    <text evidence="5">Belongs to the methyl-accepting chemotaxis (MCP) protein family.</text>
</comment>
<feature type="coiled-coil region" evidence="7">
    <location>
        <begin position="326"/>
        <end position="360"/>
    </location>
</feature>
<dbReference type="GO" id="GO:0007165">
    <property type="term" value="P:signal transduction"/>
    <property type="evidence" value="ECO:0007669"/>
    <property type="project" value="UniProtKB-KW"/>
</dbReference>
<gene>
    <name evidence="12" type="ORF">EFBL_3599</name>
</gene>
<sequence>MKSNSKLERKALNKVRNAAAETERLLTSRSIEDAKQDLRILYDRMLGDDEYFVLVNRDGFSLLHTNRLREGILFNDPVGMKAALTLEPLIQLYHRNTGEVLVDASVPVRVNGKPLYSLRLGVVVSTLSIKWKLFAASSFPVLLAVAGMWTGDSVLTRSLISAMAVALAGVAAQFVFRTYMHSWRNWTSVTKSISSGKLNARAETKRRDELGQMSFEINKMAIGMHNILTELRHTSHSTQDISSKQGDMVRDLLAASQQLSASLQQISGGSVEQTKLVQETEQVLKEINRKIRHVGSDLQATSELSREAEGSAKTGMDKTDTLQKQMQRIQQASMMSESTMQELEEQAAGIEQMIRDIRDIAEQTNLLSLNAAIEAARAGQEGRGFAVVADEVRKLASRSDEVASQVMHLAGNISKKSQEAATVVQAERQEVDRGLKLVKDLQSIIQVLTDKSSTTALHTTGNAAVMEEILQDVDSIEEHIKNVREISESFASSAQEVAATGEMQYNATEMLAEQNNRLQELSAKIHHISDRFEL</sequence>
<dbReference type="PROSITE" id="PS50111">
    <property type="entry name" value="CHEMOTAXIS_TRANSDUC_2"/>
    <property type="match status" value="1"/>
</dbReference>
<evidence type="ECO:0000256" key="3">
    <source>
        <dbReference type="ARBA" id="ARBA00023136"/>
    </source>
</evidence>
<dbReference type="Gene3D" id="6.10.340.10">
    <property type="match status" value="1"/>
</dbReference>
<feature type="transmembrane region" description="Helical" evidence="9">
    <location>
        <begin position="157"/>
        <end position="176"/>
    </location>
</feature>
<dbReference type="InterPro" id="IPR003660">
    <property type="entry name" value="HAMP_dom"/>
</dbReference>
<keyword evidence="13" id="KW-1185">Reference proteome</keyword>
<dbReference type="AlphaFoldDB" id="A0A292YPN3"/>
<reference evidence="13" key="1">
    <citation type="submission" date="2017-07" db="EMBL/GenBank/DDBJ databases">
        <title>Draft genome sequence of Effusibacillus lacus strain skLN1.</title>
        <authorList>
            <person name="Watanabe M."/>
            <person name="Kojima H."/>
            <person name="Fukui M."/>
        </authorList>
    </citation>
    <scope>NUCLEOTIDE SEQUENCE [LARGE SCALE GENOMIC DNA]</scope>
    <source>
        <strain evidence="13">skLN1</strain>
    </source>
</reference>
<dbReference type="Pfam" id="PF00015">
    <property type="entry name" value="MCPsignal"/>
    <property type="match status" value="1"/>
</dbReference>
<dbReference type="SUPFAM" id="SSF58104">
    <property type="entry name" value="Methyl-accepting chemotaxis protein (MCP) signaling domain"/>
    <property type="match status" value="1"/>
</dbReference>
<dbReference type="OrthoDB" id="2493490at2"/>
<dbReference type="PROSITE" id="PS50885">
    <property type="entry name" value="HAMP"/>
    <property type="match status" value="1"/>
</dbReference>